<evidence type="ECO:0000313" key="2">
    <source>
        <dbReference type="Proteomes" id="UP001054837"/>
    </source>
</evidence>
<dbReference type="EMBL" id="BPLQ01000645">
    <property type="protein sequence ID" value="GIX73784.1"/>
    <property type="molecule type" value="Genomic_DNA"/>
</dbReference>
<evidence type="ECO:0000313" key="1">
    <source>
        <dbReference type="EMBL" id="GIX73784.1"/>
    </source>
</evidence>
<proteinExistence type="predicted"/>
<sequence length="128" mass="14818">MNKQLFSLNKVLISARVTFKPSGSISSQSPLVECSRYGDGLSPLLFIPRKSSLELLMRRSSALCRWRAIWLNYLVVQFSHNYWQPELLSTDFRKWSNKEQQLSRSSSDGLACSHTFRDNQGMQKQCRI</sequence>
<protein>
    <submittedName>
        <fullName evidence="1">Uncharacterized protein</fullName>
    </submittedName>
</protein>
<dbReference type="Proteomes" id="UP001054837">
    <property type="component" value="Unassembled WGS sequence"/>
</dbReference>
<dbReference type="AlphaFoldDB" id="A0AAV4MSF6"/>
<organism evidence="1 2">
    <name type="scientific">Caerostris darwini</name>
    <dbReference type="NCBI Taxonomy" id="1538125"/>
    <lineage>
        <taxon>Eukaryota</taxon>
        <taxon>Metazoa</taxon>
        <taxon>Ecdysozoa</taxon>
        <taxon>Arthropoda</taxon>
        <taxon>Chelicerata</taxon>
        <taxon>Arachnida</taxon>
        <taxon>Araneae</taxon>
        <taxon>Araneomorphae</taxon>
        <taxon>Entelegynae</taxon>
        <taxon>Araneoidea</taxon>
        <taxon>Araneidae</taxon>
        <taxon>Caerostris</taxon>
    </lineage>
</organism>
<name>A0AAV4MSF6_9ARAC</name>
<gene>
    <name evidence="1" type="ORF">CDAR_445071</name>
</gene>
<accession>A0AAV4MSF6</accession>
<comment type="caution">
    <text evidence="1">The sequence shown here is derived from an EMBL/GenBank/DDBJ whole genome shotgun (WGS) entry which is preliminary data.</text>
</comment>
<reference evidence="1 2" key="1">
    <citation type="submission" date="2021-06" db="EMBL/GenBank/DDBJ databases">
        <title>Caerostris darwini draft genome.</title>
        <authorList>
            <person name="Kono N."/>
            <person name="Arakawa K."/>
        </authorList>
    </citation>
    <scope>NUCLEOTIDE SEQUENCE [LARGE SCALE GENOMIC DNA]</scope>
</reference>
<keyword evidence="2" id="KW-1185">Reference proteome</keyword>